<reference evidence="2 6" key="3">
    <citation type="journal article" date="2020" name="Microbiol. Resour. Announc.">
        <title>Complete genome sequence of Pseudomonas otitidis strain MrB4, isolated from Lake Biwa in Japan.</title>
        <authorList>
            <person name="Miyazaki K."/>
            <person name="Hase E."/>
            <person name="Maruya T."/>
        </authorList>
    </citation>
    <scope>NUCLEOTIDE SEQUENCE [LARGE SCALE GENOMIC DNA]</scope>
    <source>
        <strain evidence="2 6">MrB4</strain>
    </source>
</reference>
<dbReference type="Proteomes" id="UP000461288">
    <property type="component" value="Unassembled WGS sequence"/>
</dbReference>
<evidence type="ECO:0000313" key="6">
    <source>
        <dbReference type="Proteomes" id="UP000501237"/>
    </source>
</evidence>
<dbReference type="EMBL" id="WTFN01000142">
    <property type="protein sequence ID" value="MWK60036.1"/>
    <property type="molecule type" value="Genomic_DNA"/>
</dbReference>
<keyword evidence="8" id="KW-1185">Reference proteome</keyword>
<sequence length="75" mass="8419">MTIHHQAKDAITTLTRAFAPLQCQITAPSRKGGFSFTIVSEYGVACHSQRLYPEHYRDSSQLQQVIDRAQRALTA</sequence>
<organism evidence="4 5">
    <name type="scientific">Metapseudomonas otitidis</name>
    <dbReference type="NCBI Taxonomy" id="319939"/>
    <lineage>
        <taxon>Bacteria</taxon>
        <taxon>Pseudomonadati</taxon>
        <taxon>Pseudomonadota</taxon>
        <taxon>Gammaproteobacteria</taxon>
        <taxon>Pseudomonadales</taxon>
        <taxon>Pseudomonadaceae</taxon>
        <taxon>Metapseudomonas</taxon>
    </lineage>
</organism>
<dbReference type="RefSeq" id="WP_044404113.1">
    <property type="nucleotide sequence ID" value="NZ_AP022213.1"/>
</dbReference>
<evidence type="ECO:0000313" key="4">
    <source>
        <dbReference type="EMBL" id="MWK60036.1"/>
    </source>
</evidence>
<dbReference type="Proteomes" id="UP000515591">
    <property type="component" value="Chromosome"/>
</dbReference>
<name>A0A1I0UHN4_9GAMM</name>
<reference evidence="3 8" key="4">
    <citation type="submission" date="2023-10" db="EMBL/GenBank/DDBJ databases">
        <title>Pseudomonas otitidis isolated from a paediatric patient with cystic fibrosis in Chile.</title>
        <authorList>
            <person name="Amsteins-Romero L."/>
            <person name="Opazo-Capurro A."/>
            <person name="Matus-Kohler M."/>
            <person name="Gonzalez-Rocha G."/>
        </authorList>
    </citation>
    <scope>NUCLEOTIDE SEQUENCE [LARGE SCALE GENOMIC DNA]</scope>
    <source>
        <strain evidence="3 8">P-714</strain>
    </source>
</reference>
<dbReference type="Proteomes" id="UP001273935">
    <property type="component" value="Unassembled WGS sequence"/>
</dbReference>
<dbReference type="EMBL" id="AP022642">
    <property type="protein sequence ID" value="BCA28487.1"/>
    <property type="molecule type" value="Genomic_DNA"/>
</dbReference>
<evidence type="ECO:0000313" key="3">
    <source>
        <dbReference type="EMBL" id="MDV3443669.1"/>
    </source>
</evidence>
<dbReference type="Proteomes" id="UP000501237">
    <property type="component" value="Chromosome"/>
</dbReference>
<dbReference type="KEGG" id="poj:PtoMrB4_24640"/>
<gene>
    <name evidence="4" type="ORF">GO594_28985</name>
    <name evidence="2" type="ORF">PtoMrB4_24640</name>
    <name evidence="3" type="ORF">R0G64_30080</name>
    <name evidence="1" type="ORF">WP8S17C03_24700</name>
</gene>
<reference evidence="1 7" key="1">
    <citation type="submission" date="2019-12" db="EMBL/GenBank/DDBJ databases">
        <title>complete genome sequences of Pseudomonas otitidis str. WP8-S17-CRE-03 isolated from wastewater treatment plant effluent.</title>
        <authorList>
            <person name="Sekizuka T."/>
            <person name="Itokawa K."/>
            <person name="Yatsu K."/>
            <person name="Inamine Y."/>
            <person name="Kuroda M."/>
        </authorList>
    </citation>
    <scope>NUCLEOTIDE SEQUENCE [LARGE SCALE GENOMIC DNA]</scope>
    <source>
        <strain evidence="1 7">WP8-S17-CRE-03</strain>
    </source>
</reference>
<evidence type="ECO:0000313" key="2">
    <source>
        <dbReference type="EMBL" id="BCA28487.1"/>
    </source>
</evidence>
<dbReference type="EMBL" id="AP022213">
    <property type="protein sequence ID" value="BBT16421.1"/>
    <property type="molecule type" value="Genomic_DNA"/>
</dbReference>
<reference evidence="4 5" key="2">
    <citation type="submission" date="2019-12" db="EMBL/GenBank/DDBJ databases">
        <title>Draft genome sequence of Pseudomonas otitidis recovered from a chicken carcass.</title>
        <authorList>
            <person name="Vieira T.R."/>
            <person name="Oliviera E.F.C."/>
            <person name="Silva N.M.V."/>
            <person name="Sambrano G.E."/>
            <person name="Cibulski S.P."/>
            <person name="Cardoso M.R.I."/>
        </authorList>
    </citation>
    <scope>NUCLEOTIDE SEQUENCE [LARGE SCALE GENOMIC DNA]</scope>
    <source>
        <strain evidence="4 5">25_K</strain>
    </source>
</reference>
<dbReference type="EMBL" id="JAWJUL010000224">
    <property type="protein sequence ID" value="MDV3443669.1"/>
    <property type="molecule type" value="Genomic_DNA"/>
</dbReference>
<protein>
    <submittedName>
        <fullName evidence="4">Uncharacterized protein</fullName>
    </submittedName>
</protein>
<evidence type="ECO:0000313" key="7">
    <source>
        <dbReference type="Proteomes" id="UP000515591"/>
    </source>
</evidence>
<proteinExistence type="predicted"/>
<dbReference type="AlphaFoldDB" id="A0A1I0UHN4"/>
<evidence type="ECO:0000313" key="8">
    <source>
        <dbReference type="Proteomes" id="UP001273935"/>
    </source>
</evidence>
<dbReference type="GeneID" id="57397688"/>
<accession>A0A1I0UHN4</accession>
<evidence type="ECO:0000313" key="5">
    <source>
        <dbReference type="Proteomes" id="UP000461288"/>
    </source>
</evidence>
<evidence type="ECO:0000313" key="1">
    <source>
        <dbReference type="EMBL" id="BBT16421.1"/>
    </source>
</evidence>